<evidence type="ECO:0000313" key="1">
    <source>
        <dbReference type="EMBL" id="UQX89253.1"/>
    </source>
</evidence>
<proteinExistence type="predicted"/>
<evidence type="ECO:0008006" key="3">
    <source>
        <dbReference type="Google" id="ProtNLM"/>
    </source>
</evidence>
<dbReference type="RefSeq" id="WP_249773149.1">
    <property type="nucleotide sequence ID" value="NZ_CP097332.1"/>
</dbReference>
<keyword evidence="2" id="KW-1185">Reference proteome</keyword>
<sequence length="150" mass="16334">MLAVAGAFTLGMTGNDRVTVNVEGRAHPGAVDYWDGNSMITPILVHVGGFTAKVAATLRMNEIHRFNEGLKYMNQNLEGTAVLASMELWIDLTVRCEPNGHLSVVGDVRENPGTNTHLEFQIDHVDQTVLPGLIASLDAIEREFPVLGRP</sequence>
<name>A0ABY4R046_9ACTN</name>
<evidence type="ECO:0000313" key="2">
    <source>
        <dbReference type="Proteomes" id="UP001056336"/>
    </source>
</evidence>
<dbReference type="InterPro" id="IPR056510">
    <property type="entry name" value="WapI"/>
</dbReference>
<organism evidence="1 2">
    <name type="scientific">Jatrophihabitans telluris</name>
    <dbReference type="NCBI Taxonomy" id="2038343"/>
    <lineage>
        <taxon>Bacteria</taxon>
        <taxon>Bacillati</taxon>
        <taxon>Actinomycetota</taxon>
        <taxon>Actinomycetes</taxon>
        <taxon>Jatrophihabitantales</taxon>
        <taxon>Jatrophihabitantaceae</taxon>
        <taxon>Jatrophihabitans</taxon>
    </lineage>
</organism>
<reference evidence="1" key="2">
    <citation type="submission" date="2022-05" db="EMBL/GenBank/DDBJ databases">
        <authorList>
            <person name="Kim J.-S."/>
            <person name="Lee K."/>
            <person name="Suh M."/>
            <person name="Eom M."/>
            <person name="Kim J.-S."/>
            <person name="Kim D.-S."/>
            <person name="Ko S.-H."/>
            <person name="Shin Y."/>
            <person name="Lee J.-S."/>
        </authorList>
    </citation>
    <scope>NUCLEOTIDE SEQUENCE</scope>
    <source>
        <strain evidence="1">N237</strain>
    </source>
</reference>
<dbReference type="EMBL" id="CP097332">
    <property type="protein sequence ID" value="UQX89253.1"/>
    <property type="molecule type" value="Genomic_DNA"/>
</dbReference>
<protein>
    <recommendedName>
        <fullName evidence="3">YceI family protein</fullName>
    </recommendedName>
</protein>
<accession>A0ABY4R046</accession>
<dbReference type="Proteomes" id="UP001056336">
    <property type="component" value="Chromosome"/>
</dbReference>
<reference evidence="1" key="1">
    <citation type="journal article" date="2018" name="Int. J. Syst. Evol. Microbiol.">
        <title>Jatrophihabitans telluris sp. nov., isolated from sediment soil of lava forest wetlands and the emended description of the genus Jatrophihabitans.</title>
        <authorList>
            <person name="Lee K.C."/>
            <person name="Suh M.K."/>
            <person name="Eom M.K."/>
            <person name="Kim K.K."/>
            <person name="Kim J.S."/>
            <person name="Kim D.S."/>
            <person name="Ko S.H."/>
            <person name="Shin Y.K."/>
            <person name="Lee J.S."/>
        </authorList>
    </citation>
    <scope>NUCLEOTIDE SEQUENCE</scope>
    <source>
        <strain evidence="1">N237</strain>
    </source>
</reference>
<gene>
    <name evidence="1" type="ORF">M6D93_04430</name>
</gene>
<dbReference type="Pfam" id="PF24716">
    <property type="entry name" value="WapI"/>
    <property type="match status" value="1"/>
</dbReference>